<name>A0A5M8Q436_9LECA</name>
<dbReference type="Proteomes" id="UP000324767">
    <property type="component" value="Unassembled WGS sequence"/>
</dbReference>
<feature type="region of interest" description="Disordered" evidence="1">
    <location>
        <begin position="186"/>
        <end position="247"/>
    </location>
</feature>
<dbReference type="AlphaFoldDB" id="A0A5M8Q436"/>
<dbReference type="EMBL" id="VXIT01000001">
    <property type="protein sequence ID" value="KAA6415953.1"/>
    <property type="molecule type" value="Genomic_DNA"/>
</dbReference>
<sequence>MVGRGPFKGRALKPLHLNAVKDKEEGKDQDDEEKKVRVSLKNGTEKDRKKRPCGKCQGSTRRQQQQHHHCSALPQQQQVQRKEQQRRAHEIGDDQHKFDMADSIMSSRHASRGIAESGRLSSLTESRCNDRRERNHVVSAPTILLPQVRTGSKSRAAIDRKRDSRLQSSDLYVARLGWGSRSHRADGMALQVPRQESETLPTAEPSSETGDRHVSAGSLHDELLHPSPRSQGQKLREPDTSSAQSPVISASHPCYRCIAMAASVGIRRMFWTNAKGEWDGGKVRDLVDALELAGPYEMGGSECGVSGGAGGKGVFVTKHEVLVLRGMMGA</sequence>
<feature type="compositionally biased region" description="Basic and acidic residues" evidence="1">
    <location>
        <begin position="19"/>
        <end position="36"/>
    </location>
</feature>
<evidence type="ECO:0008006" key="4">
    <source>
        <dbReference type="Google" id="ProtNLM"/>
    </source>
</evidence>
<organism evidence="2 3">
    <name type="scientific">Lasallia pustulata</name>
    <dbReference type="NCBI Taxonomy" id="136370"/>
    <lineage>
        <taxon>Eukaryota</taxon>
        <taxon>Fungi</taxon>
        <taxon>Dikarya</taxon>
        <taxon>Ascomycota</taxon>
        <taxon>Pezizomycotina</taxon>
        <taxon>Lecanoromycetes</taxon>
        <taxon>OSLEUM clade</taxon>
        <taxon>Umbilicariomycetidae</taxon>
        <taxon>Umbilicariales</taxon>
        <taxon>Umbilicariaceae</taxon>
        <taxon>Lasallia</taxon>
    </lineage>
</organism>
<gene>
    <name evidence="2" type="ORF">FRX48_00672</name>
</gene>
<dbReference type="OrthoDB" id="9972196at2759"/>
<reference evidence="2 3" key="1">
    <citation type="submission" date="2019-09" db="EMBL/GenBank/DDBJ databases">
        <title>The hologenome of the rock-dwelling lichen Lasallia pustulata.</title>
        <authorList>
            <person name="Greshake Tzovaras B."/>
            <person name="Segers F."/>
            <person name="Bicker A."/>
            <person name="Dal Grande F."/>
            <person name="Otte J."/>
            <person name="Hankeln T."/>
            <person name="Schmitt I."/>
            <person name="Ebersberger I."/>
        </authorList>
    </citation>
    <scope>NUCLEOTIDE SEQUENCE [LARGE SCALE GENOMIC DNA]</scope>
    <source>
        <strain evidence="2">A1-1</strain>
    </source>
</reference>
<accession>A0A5M8Q436</accession>
<comment type="caution">
    <text evidence="2">The sequence shown here is derived from an EMBL/GenBank/DDBJ whole genome shotgun (WGS) entry which is preliminary data.</text>
</comment>
<evidence type="ECO:0000313" key="2">
    <source>
        <dbReference type="EMBL" id="KAA6415953.1"/>
    </source>
</evidence>
<protein>
    <recommendedName>
        <fullName evidence="4">CMP/dCMP-type deaminase domain-containing protein</fullName>
    </recommendedName>
</protein>
<feature type="compositionally biased region" description="Basic and acidic residues" evidence="1">
    <location>
        <begin position="80"/>
        <end position="100"/>
    </location>
</feature>
<evidence type="ECO:0000313" key="3">
    <source>
        <dbReference type="Proteomes" id="UP000324767"/>
    </source>
</evidence>
<evidence type="ECO:0000256" key="1">
    <source>
        <dbReference type="SAM" id="MobiDB-lite"/>
    </source>
</evidence>
<proteinExistence type="predicted"/>
<feature type="region of interest" description="Disordered" evidence="1">
    <location>
        <begin position="1"/>
        <end position="132"/>
    </location>
</feature>
<feature type="compositionally biased region" description="Basic and acidic residues" evidence="1">
    <location>
        <begin position="209"/>
        <end position="224"/>
    </location>
</feature>
<feature type="compositionally biased region" description="Polar residues" evidence="1">
    <location>
        <begin position="198"/>
        <end position="208"/>
    </location>
</feature>